<dbReference type="Gene3D" id="3.40.630.30">
    <property type="match status" value="2"/>
</dbReference>
<protein>
    <submittedName>
        <fullName evidence="3">GNAT family N-acetyltransferase</fullName>
    </submittedName>
</protein>
<dbReference type="InterPro" id="IPR050276">
    <property type="entry name" value="MshD_Acetyltransferase"/>
</dbReference>
<evidence type="ECO:0000313" key="4">
    <source>
        <dbReference type="EMBL" id="QOG25923.1"/>
    </source>
</evidence>
<evidence type="ECO:0000313" key="5">
    <source>
        <dbReference type="Proteomes" id="UP000516696"/>
    </source>
</evidence>
<dbReference type="RefSeq" id="WP_103300676.1">
    <property type="nucleotide sequence ID" value="NZ_CAKOCH010000008.1"/>
</dbReference>
<feature type="domain" description="N-acetyltransferase" evidence="1">
    <location>
        <begin position="169"/>
        <end position="317"/>
    </location>
</feature>
<gene>
    <name evidence="4" type="ORF">EGM181_00765</name>
    <name evidence="2" type="ORF">HWH42_07630</name>
    <name evidence="3" type="ORF">QRX88_11830</name>
</gene>
<reference evidence="4 5" key="1">
    <citation type="submission" date="2020-03" db="EMBL/GenBank/DDBJ databases">
        <title>Characterization of ganglioside-mimicking enterococci.</title>
        <authorList>
            <person name="Patry R.T."/>
            <person name="Nothaft H."/>
            <person name="Bridger R."/>
            <person name="Shajahan A."/>
            <person name="Huynh S."/>
            <person name="Sanchez S."/>
            <person name="Azadi P."/>
            <person name="Cooper K."/>
            <person name="Miller W.G."/>
            <person name="Parker C.T."/>
            <person name="Wells L."/>
            <person name="Szymanski C.M."/>
        </authorList>
    </citation>
    <scope>NUCLEOTIDE SEQUENCE [LARGE SCALE GENOMIC DNA]</scope>
    <source>
        <strain evidence="4 5">EGM181</strain>
    </source>
</reference>
<evidence type="ECO:0000313" key="3">
    <source>
        <dbReference type="EMBL" id="MDL4936406.1"/>
    </source>
</evidence>
<evidence type="ECO:0000313" key="2">
    <source>
        <dbReference type="EMBL" id="MBA0972453.1"/>
    </source>
</evidence>
<dbReference type="PANTHER" id="PTHR43617">
    <property type="entry name" value="L-AMINO ACID N-ACETYLTRANSFERASE"/>
    <property type="match status" value="1"/>
</dbReference>
<evidence type="ECO:0000313" key="7">
    <source>
        <dbReference type="Proteomes" id="UP001241571"/>
    </source>
</evidence>
<reference evidence="3 7" key="3">
    <citation type="submission" date="2023-06" db="EMBL/GenBank/DDBJ databases">
        <title>Acute promotion of culturable opportunistic pathogens and persistent increase of antibiotic resistance following antibiotic exposure in mouse gut microbiota.</title>
        <authorList>
            <person name="Li L."/>
            <person name="Wang B."/>
            <person name="Sun Y."/>
            <person name="Wang M."/>
            <person name="Xu H."/>
        </authorList>
    </citation>
    <scope>NUCLEOTIDE SEQUENCE [LARGE SCALE GENOMIC DNA]</scope>
    <source>
        <strain evidence="3 7">CRI2_2</strain>
    </source>
</reference>
<dbReference type="InterPro" id="IPR000182">
    <property type="entry name" value="GNAT_dom"/>
</dbReference>
<dbReference type="Proteomes" id="UP001241571">
    <property type="component" value="Unassembled WGS sequence"/>
</dbReference>
<evidence type="ECO:0000259" key="1">
    <source>
        <dbReference type="PROSITE" id="PS51186"/>
    </source>
</evidence>
<dbReference type="InterPro" id="IPR016181">
    <property type="entry name" value="Acyl_CoA_acyltransferase"/>
</dbReference>
<name>A0A2K3QUQ7_ENTGA</name>
<evidence type="ECO:0000313" key="6">
    <source>
        <dbReference type="Proteomes" id="UP000571857"/>
    </source>
</evidence>
<dbReference type="EMBL" id="CP050485">
    <property type="protein sequence ID" value="QOG25923.1"/>
    <property type="molecule type" value="Genomic_DNA"/>
</dbReference>
<dbReference type="SUPFAM" id="SSF55729">
    <property type="entry name" value="Acyl-CoA N-acyltransferases (Nat)"/>
    <property type="match status" value="2"/>
</dbReference>
<feature type="domain" description="N-acetyltransferase" evidence="1">
    <location>
        <begin position="15"/>
        <end position="162"/>
    </location>
</feature>
<organism evidence="3 7">
    <name type="scientific">Enterococcus gallinarum</name>
    <dbReference type="NCBI Taxonomy" id="1353"/>
    <lineage>
        <taxon>Bacteria</taxon>
        <taxon>Bacillati</taxon>
        <taxon>Bacillota</taxon>
        <taxon>Bacilli</taxon>
        <taxon>Lactobacillales</taxon>
        <taxon>Enterococcaceae</taxon>
        <taxon>Enterococcus</taxon>
    </lineage>
</organism>
<dbReference type="Proteomes" id="UP000571857">
    <property type="component" value="Unassembled WGS sequence"/>
</dbReference>
<dbReference type="CDD" id="cd04301">
    <property type="entry name" value="NAT_SF"/>
    <property type="match status" value="2"/>
</dbReference>
<dbReference type="EMBL" id="JASUBT010000008">
    <property type="protein sequence ID" value="MDL4936406.1"/>
    <property type="molecule type" value="Genomic_DNA"/>
</dbReference>
<dbReference type="AlphaFoldDB" id="A0A2K3QUQ7"/>
<dbReference type="EMBL" id="JABXJK010000034">
    <property type="protein sequence ID" value="MBA0972453.1"/>
    <property type="molecule type" value="Genomic_DNA"/>
</dbReference>
<reference evidence="2 6" key="2">
    <citation type="submission" date="2020-06" db="EMBL/GenBank/DDBJ databases">
        <title>Crossreactivity between MHC class I-restricted antigens from cancer cells and an enterococcal bacteriophage.</title>
        <authorList>
            <person name="Fluckiger A."/>
            <person name="Daillere R."/>
            <person name="Sassi M."/>
            <person name="Cattoir V."/>
            <person name="Kroemer G."/>
            <person name="Zitvogel L."/>
        </authorList>
    </citation>
    <scope>NUCLEOTIDE SEQUENCE [LARGE SCALE GENOMIC DNA]</scope>
    <source>
        <strain evidence="2 6">EG4</strain>
    </source>
</reference>
<dbReference type="GeneID" id="93222538"/>
<accession>A0A2K3QUQ7</accession>
<proteinExistence type="predicted"/>
<sequence length="317" mass="36538">MSLITLKPSIAVEKNALNCIFEEAKPHFNNVEGRDPIPPLENIESIIPELSNDDCHCLSIFYLNTIIGYLWVFEDYPSSMYILHFYISKRYRNCGFGKLAIRELENLYAEKQLKKAELVVSTNNYVGLKFWKSTGFDKIINIYNVNQIETNSVEIELQKKLTNETEDWIHLLPVNEKNSFLGNNVVVTSEQVHSNLVLSIPEAIQSAFMTEYAEPYFICLNNEVIGYAALVFDQSIPNDEDRYWLWQFTIDKSYQNKGYGTKALEIIVEQFRSKSVPVITLSTKSDNDNALRLYKKFGFTLTGETNGDEVILKKYIN</sequence>
<dbReference type="Proteomes" id="UP000516696">
    <property type="component" value="Chromosome"/>
</dbReference>
<dbReference type="PROSITE" id="PS51186">
    <property type="entry name" value="GNAT"/>
    <property type="match status" value="2"/>
</dbReference>
<dbReference type="GO" id="GO:0016747">
    <property type="term" value="F:acyltransferase activity, transferring groups other than amino-acyl groups"/>
    <property type="evidence" value="ECO:0007669"/>
    <property type="project" value="InterPro"/>
</dbReference>
<dbReference type="Pfam" id="PF00583">
    <property type="entry name" value="Acetyltransf_1"/>
    <property type="match status" value="2"/>
</dbReference>